<evidence type="ECO:0000313" key="3">
    <source>
        <dbReference type="Proteomes" id="UP000016923"/>
    </source>
</evidence>
<organism evidence="2 3">
    <name type="scientific">Ophiostoma piceae (strain UAMH 11346)</name>
    <name type="common">Sap stain fungus</name>
    <dbReference type="NCBI Taxonomy" id="1262450"/>
    <lineage>
        <taxon>Eukaryota</taxon>
        <taxon>Fungi</taxon>
        <taxon>Dikarya</taxon>
        <taxon>Ascomycota</taxon>
        <taxon>Pezizomycotina</taxon>
        <taxon>Sordariomycetes</taxon>
        <taxon>Sordariomycetidae</taxon>
        <taxon>Ophiostomatales</taxon>
        <taxon>Ophiostomataceae</taxon>
        <taxon>Ophiostoma</taxon>
    </lineage>
</organism>
<dbReference type="HOGENOM" id="CLU_698492_0_0_1"/>
<feature type="compositionally biased region" description="Low complexity" evidence="1">
    <location>
        <begin position="286"/>
        <end position="298"/>
    </location>
</feature>
<proteinExistence type="predicted"/>
<accession>S3BTG5</accession>
<dbReference type="STRING" id="1262450.S3BTG5"/>
<evidence type="ECO:0000313" key="2">
    <source>
        <dbReference type="EMBL" id="EPE04564.1"/>
    </source>
</evidence>
<keyword evidence="3" id="KW-1185">Reference proteome</keyword>
<dbReference type="VEuPathDB" id="FungiDB:F503_03626"/>
<feature type="region of interest" description="Disordered" evidence="1">
    <location>
        <begin position="1"/>
        <end position="92"/>
    </location>
</feature>
<dbReference type="AlphaFoldDB" id="S3BTG5"/>
<dbReference type="Proteomes" id="UP000016923">
    <property type="component" value="Unassembled WGS sequence"/>
</dbReference>
<feature type="compositionally biased region" description="Polar residues" evidence="1">
    <location>
        <begin position="1"/>
        <end position="13"/>
    </location>
</feature>
<gene>
    <name evidence="2" type="ORF">F503_03626</name>
</gene>
<dbReference type="EMBL" id="KE148160">
    <property type="protein sequence ID" value="EPE04564.1"/>
    <property type="molecule type" value="Genomic_DNA"/>
</dbReference>
<evidence type="ECO:0000256" key="1">
    <source>
        <dbReference type="SAM" id="MobiDB-lite"/>
    </source>
</evidence>
<reference evidence="2 3" key="1">
    <citation type="journal article" date="2013" name="BMC Genomics">
        <title>The genome and transcriptome of the pine saprophyte Ophiostoma piceae, and a comparison with the bark beetle-associated pine pathogen Grosmannia clavigera.</title>
        <authorList>
            <person name="Haridas S."/>
            <person name="Wang Y."/>
            <person name="Lim L."/>
            <person name="Massoumi Alamouti S."/>
            <person name="Jackman S."/>
            <person name="Docking R."/>
            <person name="Robertson G."/>
            <person name="Birol I."/>
            <person name="Bohlmann J."/>
            <person name="Breuil C."/>
        </authorList>
    </citation>
    <scope>NUCLEOTIDE SEQUENCE [LARGE SCALE GENOMIC DNA]</scope>
    <source>
        <strain evidence="2 3">UAMH 11346</strain>
    </source>
</reference>
<sequence>MAMSSQLNPSRQPIQHPPTRSRWPPSTLGNSIITNSNLGDTASPIASNGGLTATQGSPESYASFERHSSASCSTSPPADHDATSIMGENDGDMTWMHGLGTSSPYAENEPMDINYAQESASARRFSLSCASDAETIVTASQPKANLSWYNGQYTSAVPNSSSNYTADVQQAQFLTTSQSMPTLPETGRAAASARFAQHARKRTHDSIDYAQENTASAHVALSGKNIKRSRGRLSQDMGYLVHTLAQDPAELQAQLSNGQRPAVFDHIYRAQLAQSMAQNQTVSRFPGPAASNAPGSPAEDPMMPPMQAMERMQPIQPVQTVQTTPGLLSYNFPVAMPNIHDTQHSSSSAAAFFAVNNTADGSVLDLSDPAMLDRYLGLASDNTEAVDSHFNWPRS</sequence>
<name>S3BTG5_OPHP1</name>
<feature type="region of interest" description="Disordered" evidence="1">
    <location>
        <begin position="281"/>
        <end position="302"/>
    </location>
</feature>
<protein>
    <submittedName>
        <fullName evidence="2">Mat1-1-1</fullName>
    </submittedName>
</protein>
<feature type="compositionally biased region" description="Polar residues" evidence="1">
    <location>
        <begin position="27"/>
        <end position="60"/>
    </location>
</feature>